<dbReference type="PIRSF" id="PIRSF036696">
    <property type="entry name" value="ACY-1"/>
    <property type="match status" value="1"/>
</dbReference>
<keyword evidence="4" id="KW-0963">Cytoplasm</keyword>
<gene>
    <name evidence="12" type="ORF">BB561_000538</name>
</gene>
<dbReference type="InterPro" id="IPR001261">
    <property type="entry name" value="ArgE/DapE_CS"/>
</dbReference>
<feature type="binding site" evidence="10">
    <location>
        <position position="172"/>
    </location>
    <ligand>
        <name>Zn(2+)</name>
        <dbReference type="ChEBI" id="CHEBI:29105"/>
        <label>1</label>
    </ligand>
</feature>
<dbReference type="InterPro" id="IPR011650">
    <property type="entry name" value="Peptidase_M20_dimer"/>
</dbReference>
<accession>A0A2T9YYL0</accession>
<dbReference type="EC" id="3.5.1.14" evidence="3"/>
<dbReference type="SUPFAM" id="SSF53187">
    <property type="entry name" value="Zn-dependent exopeptidases"/>
    <property type="match status" value="1"/>
</dbReference>
<dbReference type="EMBL" id="MBFR01000012">
    <property type="protein sequence ID" value="PVU97428.1"/>
    <property type="molecule type" value="Genomic_DNA"/>
</dbReference>
<organism evidence="12 13">
    <name type="scientific">Smittium simulii</name>
    <dbReference type="NCBI Taxonomy" id="133385"/>
    <lineage>
        <taxon>Eukaryota</taxon>
        <taxon>Fungi</taxon>
        <taxon>Fungi incertae sedis</taxon>
        <taxon>Zoopagomycota</taxon>
        <taxon>Kickxellomycotina</taxon>
        <taxon>Harpellomycetes</taxon>
        <taxon>Harpellales</taxon>
        <taxon>Legeriomycetaceae</taxon>
        <taxon>Smittium</taxon>
    </lineage>
</organism>
<evidence type="ECO:0000313" key="12">
    <source>
        <dbReference type="EMBL" id="PVU97428.1"/>
    </source>
</evidence>
<evidence type="ECO:0000256" key="1">
    <source>
        <dbReference type="ARBA" id="ARBA00004496"/>
    </source>
</evidence>
<dbReference type="InterPro" id="IPR036264">
    <property type="entry name" value="Bact_exopeptidase_dim_dom"/>
</dbReference>
<evidence type="ECO:0000256" key="4">
    <source>
        <dbReference type="ARBA" id="ARBA00022490"/>
    </source>
</evidence>
<dbReference type="Pfam" id="PF07687">
    <property type="entry name" value="M20_dimer"/>
    <property type="match status" value="1"/>
</dbReference>
<feature type="binding site" evidence="10">
    <location>
        <position position="145"/>
    </location>
    <ligand>
        <name>Zn(2+)</name>
        <dbReference type="ChEBI" id="CHEBI:29105"/>
        <label>2</label>
    </ligand>
</feature>
<evidence type="ECO:0000256" key="9">
    <source>
        <dbReference type="PIRSR" id="PIRSR036696-1"/>
    </source>
</evidence>
<comment type="subcellular location">
    <subcellularLocation>
        <location evidence="1">Cytoplasm</location>
    </subcellularLocation>
</comment>
<proteinExistence type="inferred from homology"/>
<dbReference type="GO" id="GO:0006520">
    <property type="term" value="P:amino acid metabolic process"/>
    <property type="evidence" value="ECO:0007669"/>
    <property type="project" value="InterPro"/>
</dbReference>
<comment type="cofactor">
    <cofactor evidence="10">
        <name>Zn(2+)</name>
        <dbReference type="ChEBI" id="CHEBI:29105"/>
    </cofactor>
    <text evidence="10">Binds 2 Zn(2+) ions per subunit.</text>
</comment>
<keyword evidence="7 10" id="KW-0862">Zinc</keyword>
<dbReference type="Gene3D" id="1.10.150.900">
    <property type="match status" value="1"/>
</dbReference>
<dbReference type="InterPro" id="IPR052083">
    <property type="entry name" value="Aminoacylase-1_M20A"/>
</dbReference>
<evidence type="ECO:0000256" key="3">
    <source>
        <dbReference type="ARBA" id="ARBA00011913"/>
    </source>
</evidence>
<dbReference type="Pfam" id="PF01546">
    <property type="entry name" value="Peptidase_M20"/>
    <property type="match status" value="1"/>
</dbReference>
<dbReference type="InterPro" id="IPR002933">
    <property type="entry name" value="Peptidase_M20"/>
</dbReference>
<dbReference type="OrthoDB" id="3064516at2759"/>
<feature type="binding site" evidence="10">
    <location>
        <position position="110"/>
    </location>
    <ligand>
        <name>Zn(2+)</name>
        <dbReference type="ChEBI" id="CHEBI:29105"/>
        <label>1</label>
    </ligand>
</feature>
<keyword evidence="6" id="KW-0378">Hydrolase</keyword>
<dbReference type="PANTHER" id="PTHR45892:SF1">
    <property type="entry name" value="AMINOACYLASE-1"/>
    <property type="match status" value="1"/>
</dbReference>
<evidence type="ECO:0000313" key="13">
    <source>
        <dbReference type="Proteomes" id="UP000245383"/>
    </source>
</evidence>
<dbReference type="Gene3D" id="3.30.70.360">
    <property type="match status" value="1"/>
</dbReference>
<comment type="similarity">
    <text evidence="2">Belongs to the peptidase M20A family.</text>
</comment>
<feature type="binding site" evidence="10">
    <location>
        <position position="73"/>
    </location>
    <ligand>
        <name>Zn(2+)</name>
        <dbReference type="ChEBI" id="CHEBI:29105"/>
        <label>1</label>
    </ligand>
</feature>
<keyword evidence="13" id="KW-1185">Reference proteome</keyword>
<keyword evidence="5 10" id="KW-0479">Metal-binding</keyword>
<evidence type="ECO:0000256" key="10">
    <source>
        <dbReference type="PIRSR" id="PIRSR036696-2"/>
    </source>
</evidence>
<dbReference type="NCBIfam" id="TIGR01880">
    <property type="entry name" value="Ac-peptdase-euk"/>
    <property type="match status" value="1"/>
</dbReference>
<dbReference type="GO" id="GO:0046872">
    <property type="term" value="F:metal ion binding"/>
    <property type="evidence" value="ECO:0007669"/>
    <property type="project" value="UniProtKB-KW"/>
</dbReference>
<feature type="active site" description="Proton acceptor" evidence="9">
    <location>
        <position position="144"/>
    </location>
</feature>
<evidence type="ECO:0000259" key="11">
    <source>
        <dbReference type="Pfam" id="PF07687"/>
    </source>
</evidence>
<dbReference type="STRING" id="133385.A0A2T9YYL0"/>
<feature type="binding site" evidence="10">
    <location>
        <position position="110"/>
    </location>
    <ligand>
        <name>Zn(2+)</name>
        <dbReference type="ChEBI" id="CHEBI:29105"/>
        <label>2</label>
    </ligand>
</feature>
<reference evidence="12 13" key="1">
    <citation type="journal article" date="2018" name="MBio">
        <title>Comparative Genomics Reveals the Core Gene Toolbox for the Fungus-Insect Symbiosis.</title>
        <authorList>
            <person name="Wang Y."/>
            <person name="Stata M."/>
            <person name="Wang W."/>
            <person name="Stajich J.E."/>
            <person name="White M.M."/>
            <person name="Moncalvo J.M."/>
        </authorList>
    </citation>
    <scope>NUCLEOTIDE SEQUENCE [LARGE SCALE GENOMIC DNA]</scope>
    <source>
        <strain evidence="12 13">SWE-8-4</strain>
    </source>
</reference>
<evidence type="ECO:0000256" key="5">
    <source>
        <dbReference type="ARBA" id="ARBA00022723"/>
    </source>
</evidence>
<dbReference type="InterPro" id="IPR010159">
    <property type="entry name" value="N-acyl_aa_amidohydrolase"/>
</dbReference>
<feature type="binding site" evidence="10">
    <location>
        <position position="372"/>
    </location>
    <ligand>
        <name>Zn(2+)</name>
        <dbReference type="ChEBI" id="CHEBI:29105"/>
        <label>2</label>
    </ligand>
</feature>
<evidence type="ECO:0000256" key="6">
    <source>
        <dbReference type="ARBA" id="ARBA00022801"/>
    </source>
</evidence>
<protein>
    <recommendedName>
        <fullName evidence="3">N-acyl-aliphatic-L-amino acid amidohydrolase</fullName>
        <ecNumber evidence="3">3.5.1.14</ecNumber>
    </recommendedName>
    <alternativeName>
        <fullName evidence="8">N-acyl-L-amino-acid amidohydrolase</fullName>
    </alternativeName>
</protein>
<dbReference type="PANTHER" id="PTHR45892">
    <property type="entry name" value="AMINOACYLASE-1"/>
    <property type="match status" value="1"/>
</dbReference>
<dbReference type="AlphaFoldDB" id="A0A2T9YYL0"/>
<name>A0A2T9YYL0_9FUNG</name>
<dbReference type="SUPFAM" id="SSF55031">
    <property type="entry name" value="Bacterial exopeptidase dimerisation domain"/>
    <property type="match status" value="1"/>
</dbReference>
<feature type="active site" evidence="9">
    <location>
        <position position="75"/>
    </location>
</feature>
<dbReference type="Proteomes" id="UP000245383">
    <property type="component" value="Unassembled WGS sequence"/>
</dbReference>
<dbReference type="GO" id="GO:0005737">
    <property type="term" value="C:cytoplasm"/>
    <property type="evidence" value="ECO:0007669"/>
    <property type="project" value="UniProtKB-SubCell"/>
</dbReference>
<evidence type="ECO:0000256" key="8">
    <source>
        <dbReference type="ARBA" id="ARBA00029656"/>
    </source>
</evidence>
<evidence type="ECO:0000256" key="7">
    <source>
        <dbReference type="ARBA" id="ARBA00022833"/>
    </source>
</evidence>
<dbReference type="PROSITE" id="PS00758">
    <property type="entry name" value="ARGE_DAPE_CPG2_1"/>
    <property type="match status" value="1"/>
</dbReference>
<evidence type="ECO:0000256" key="2">
    <source>
        <dbReference type="ARBA" id="ARBA00006247"/>
    </source>
</evidence>
<dbReference type="GO" id="GO:0004046">
    <property type="term" value="F:aminoacylase activity"/>
    <property type="evidence" value="ECO:0007669"/>
    <property type="project" value="UniProtKB-EC"/>
</dbReference>
<sequence>MEAQSVTRFRKYLQIKSVHPNPDYWGIVEFLKEQAQEIGLEFQVVECVKNKPIVVLKLAGTDPSLQSVLFNSHSDVVPVFEENWKYPPFGAERVKQENGDYHIYARGAQDMKMAGSCYLEAMRELKLSGKIPKRNIFALYVPDEEIGGRDGMGSFVNTAEFKALNAGFDIDEGINSSNSTTVLMNSERTLCWVKLIAHGNTGHGSQFIEGTAIEKLLPVVNELMKFREQQLNSLNNNIKTTKMEEQGHYTSVNLTMLDGGKQANVVPATFSAVFDIRITPDVNYIDFFNWVEKLAADNGVEVEYITRDDAGVVTSLDESDIFIKAMNKVCKSFNLRTVPFISPGITDARYVRKAGVPAVGLNPVTNIPLLAHDHNEYIRESDFISSISFYSELMSELGNAS</sequence>
<comment type="caution">
    <text evidence="12">The sequence shown here is derived from an EMBL/GenBank/DDBJ whole genome shotgun (WGS) entry which is preliminary data.</text>
</comment>
<feature type="domain" description="Peptidase M20 dimerisation" evidence="11">
    <location>
        <begin position="186"/>
        <end position="300"/>
    </location>
</feature>
<dbReference type="Gene3D" id="3.40.630.10">
    <property type="entry name" value="Zn peptidases"/>
    <property type="match status" value="1"/>
</dbReference>